<evidence type="ECO:0000256" key="8">
    <source>
        <dbReference type="RuleBase" id="RU003857"/>
    </source>
</evidence>
<keyword evidence="4 10" id="KW-1133">Transmembrane helix</keyword>
<dbReference type="PANTHER" id="PTHR11003:SF334">
    <property type="entry name" value="FI03418P"/>
    <property type="match status" value="1"/>
</dbReference>
<feature type="compositionally biased region" description="Low complexity" evidence="9">
    <location>
        <begin position="497"/>
        <end position="506"/>
    </location>
</feature>
<feature type="region of interest" description="Disordered" evidence="9">
    <location>
        <begin position="817"/>
        <end position="836"/>
    </location>
</feature>
<keyword evidence="5 8" id="KW-0406">Ion transport</keyword>
<evidence type="ECO:0000256" key="1">
    <source>
        <dbReference type="ARBA" id="ARBA00004141"/>
    </source>
</evidence>
<feature type="transmembrane region" description="Helical" evidence="10">
    <location>
        <begin position="344"/>
        <end position="364"/>
    </location>
</feature>
<evidence type="ECO:0000256" key="9">
    <source>
        <dbReference type="SAM" id="MobiDB-lite"/>
    </source>
</evidence>
<comment type="similarity">
    <text evidence="8">Belongs to the two pore domain potassium channel (TC 1.A.1.8) family.</text>
</comment>
<evidence type="ECO:0000256" key="2">
    <source>
        <dbReference type="ARBA" id="ARBA00022448"/>
    </source>
</evidence>
<comment type="subcellular location">
    <subcellularLocation>
        <location evidence="1">Membrane</location>
        <topology evidence="1">Multi-pass membrane protein</topology>
    </subcellularLocation>
</comment>
<keyword evidence="2 8" id="KW-0813">Transport</keyword>
<sequence length="1332" mass="141547">MNKTRRRLQAAVSLLEREAQHQERLMNQIDASRQRMRNRLQQFKTSSNDSRPLNASSIQQDLKDTAEIQESVRNLTKLQEIALGNASLTSAADNTVFAQHGGDIGRMLGDFSASLDHWARHTEEMVYTHARDGWIRPNHTTAEDSDETLWTWPGALLYTISVVTTIGEAQRPGAHSKECQLELSGYGHVVPKTNYGRIATILYSIIGIPLMLLLIYRLTCRPCLLFWRRCRKRSREKRAAAGAAASPDGGAAPDGAGESLVQSENAAAATAVVDAVAATAVPLWLPMAILIGYIAMGAVFFAAWEQWDLLSASYFVFITLSTIGFGDLVPGMHVFSWSNETKPVICCLYLLFGLALIAMCFELMQAGVKAKVKRLAKRGRLKHQRRHKGGHVGQGAVAQEGVDHGEIVPHHGLPAAQVVSQHHHRVHQRGKQRLRQQTVHPAAVASDTGDGHPGNGGGPQRPVDGVVQRGDVLRQLDPTAVHIVEAVHDAEGHPGRHQPQQGHQEPAGAPAVADSCTVQQIAGQHADQVGGRPEPRLDVDAAELLRDAEEADGQAVNGAVDAHGGDGGEQQGGGNPDAEGGLDGQQAEQQRADNVELHVVGQLDIFSIHIGTNPSAGLSGEQVIDVQRILPPVRGALRVDGGRRLRVHRALVDVLEEAHVGGHDQQVGRGEPPVPVHVEHQPVDFAKPAAHALQLPEEQVGGQQAAQHEEAVHRDGGVGDHLEGPVILPAGIKLAHVVQRAEGEVELTQPVRSDGAEAGGGLMATIGDSVDEVTAAISRSSRDAVRSGSLCVRFLILVDQQLLSGAAEAAPAQPVGAHQVKGGAQQHEAAEEAEQAAAERGRAALWLGSGLVALSSLRQHQKRPVGGQQLLQRAEQQLQAQAKRAGLEAAGWPARPAGLRSGQQAVGAADRQGVAAMLISGAVDLDGVGAAHGHALVVVAQPEPGAIGQGCRWLGVRVQDCECGGESDKGDAFALGQSHEQGDGVVGAGRNALIAVRSDSKRSRSLLSPDESLQRFQSRLSQAGAVGRQQASRGLQRRPGDAAVGSICHRPEAVESPPEGVVADLPACRRGKQRQQQQQRRQRQALARGPRASDLSRVVALAAVGSRGSAGCQPLHLHGDLNPLRVGGVRHGQVGAERRPAYGDAPNAQAVDANHPFDGVQRCGHGVEVQASEKRNTKPRTHFIHSIGTSVIQATLQRNAAQYLGAASMRTRSASLIIAKVVMSTSTENRKVQMGSATRQSGRTPRLCSRSPITWMKAARTLMFCSAGASALSASCECECGCSVKAMRMFTATPTALVINMTRHHTVNIKAAGADTLNGEENQDLAGQQQGA</sequence>
<dbReference type="WBParaSite" id="maker-uti_cns_0014569-snap-gene-0.4-mRNA-1">
    <property type="protein sequence ID" value="maker-uti_cns_0014569-snap-gene-0.4-mRNA-1"/>
    <property type="gene ID" value="maker-uti_cns_0014569-snap-gene-0.4"/>
</dbReference>
<evidence type="ECO:0000256" key="5">
    <source>
        <dbReference type="ARBA" id="ARBA00023065"/>
    </source>
</evidence>
<organism evidence="12 13">
    <name type="scientific">Macrostomum lignano</name>
    <dbReference type="NCBI Taxonomy" id="282301"/>
    <lineage>
        <taxon>Eukaryota</taxon>
        <taxon>Metazoa</taxon>
        <taxon>Spiralia</taxon>
        <taxon>Lophotrochozoa</taxon>
        <taxon>Platyhelminthes</taxon>
        <taxon>Rhabditophora</taxon>
        <taxon>Macrostomorpha</taxon>
        <taxon>Macrostomida</taxon>
        <taxon>Macrostomidae</taxon>
        <taxon>Macrostomum</taxon>
    </lineage>
</organism>
<dbReference type="InterPro" id="IPR013099">
    <property type="entry name" value="K_chnl_dom"/>
</dbReference>
<dbReference type="GO" id="GO:0030322">
    <property type="term" value="P:stabilization of membrane potential"/>
    <property type="evidence" value="ECO:0007669"/>
    <property type="project" value="TreeGrafter"/>
</dbReference>
<dbReference type="PRINTS" id="PR01333">
    <property type="entry name" value="2POREKCHANEL"/>
</dbReference>
<feature type="domain" description="Potassium channel" evidence="11">
    <location>
        <begin position="289"/>
        <end position="364"/>
    </location>
</feature>
<protein>
    <submittedName>
        <fullName evidence="13">Ion_trans_2 domain-containing protein</fullName>
    </submittedName>
</protein>
<dbReference type="Proteomes" id="UP000095280">
    <property type="component" value="Unplaced"/>
</dbReference>
<feature type="compositionally biased region" description="Low complexity" evidence="9">
    <location>
        <begin position="817"/>
        <end position="827"/>
    </location>
</feature>
<evidence type="ECO:0000313" key="12">
    <source>
        <dbReference type="Proteomes" id="UP000095280"/>
    </source>
</evidence>
<feature type="region of interest" description="Disordered" evidence="9">
    <location>
        <begin position="428"/>
        <end position="464"/>
    </location>
</feature>
<accession>A0A1I8IPV8</accession>
<dbReference type="SUPFAM" id="SSF81324">
    <property type="entry name" value="Voltage-gated potassium channels"/>
    <property type="match status" value="1"/>
</dbReference>
<feature type="compositionally biased region" description="Gly residues" evidence="9">
    <location>
        <begin position="565"/>
        <end position="575"/>
    </location>
</feature>
<dbReference type="GO" id="GO:0015271">
    <property type="term" value="F:outward rectifier potassium channel activity"/>
    <property type="evidence" value="ECO:0007669"/>
    <property type="project" value="TreeGrafter"/>
</dbReference>
<dbReference type="Pfam" id="PF07885">
    <property type="entry name" value="Ion_trans_2"/>
    <property type="match status" value="2"/>
</dbReference>
<evidence type="ECO:0000256" key="3">
    <source>
        <dbReference type="ARBA" id="ARBA00022692"/>
    </source>
</evidence>
<keyword evidence="3 8" id="KW-0812">Transmembrane</keyword>
<dbReference type="GO" id="GO:0005886">
    <property type="term" value="C:plasma membrane"/>
    <property type="evidence" value="ECO:0007669"/>
    <property type="project" value="TreeGrafter"/>
</dbReference>
<keyword evidence="6 10" id="KW-0472">Membrane</keyword>
<feature type="region of interest" description="Disordered" evidence="9">
    <location>
        <begin position="1069"/>
        <end position="1092"/>
    </location>
</feature>
<evidence type="ECO:0000256" key="7">
    <source>
        <dbReference type="ARBA" id="ARBA00023303"/>
    </source>
</evidence>
<keyword evidence="12" id="KW-1185">Reference proteome</keyword>
<evidence type="ECO:0000259" key="11">
    <source>
        <dbReference type="Pfam" id="PF07885"/>
    </source>
</evidence>
<name>A0A1I8IPV8_9PLAT</name>
<feature type="transmembrane region" description="Helical" evidence="10">
    <location>
        <begin position="201"/>
        <end position="227"/>
    </location>
</feature>
<dbReference type="InterPro" id="IPR003280">
    <property type="entry name" value="2pore_dom_K_chnl"/>
</dbReference>
<feature type="region of interest" description="Disordered" evidence="9">
    <location>
        <begin position="1021"/>
        <end position="1043"/>
    </location>
</feature>
<feature type="region of interest" description="Disordered" evidence="9">
    <location>
        <begin position="491"/>
        <end position="514"/>
    </location>
</feature>
<proteinExistence type="inferred from homology"/>
<feature type="region of interest" description="Disordered" evidence="9">
    <location>
        <begin position="557"/>
        <end position="589"/>
    </location>
</feature>
<dbReference type="GO" id="GO:0022841">
    <property type="term" value="F:potassium ion leak channel activity"/>
    <property type="evidence" value="ECO:0007669"/>
    <property type="project" value="TreeGrafter"/>
</dbReference>
<evidence type="ECO:0000256" key="10">
    <source>
        <dbReference type="SAM" id="Phobius"/>
    </source>
</evidence>
<keyword evidence="7 8" id="KW-0407">Ion channel</keyword>
<evidence type="ECO:0000256" key="6">
    <source>
        <dbReference type="ARBA" id="ARBA00023136"/>
    </source>
</evidence>
<feature type="transmembrane region" description="Helical" evidence="10">
    <location>
        <begin position="310"/>
        <end position="332"/>
    </location>
</feature>
<dbReference type="Gene3D" id="1.10.287.70">
    <property type="match status" value="1"/>
</dbReference>
<evidence type="ECO:0000256" key="4">
    <source>
        <dbReference type="ARBA" id="ARBA00022989"/>
    </source>
</evidence>
<feature type="domain" description="Potassium channel" evidence="11">
    <location>
        <begin position="185"/>
        <end position="217"/>
    </location>
</feature>
<dbReference type="PANTHER" id="PTHR11003">
    <property type="entry name" value="POTASSIUM CHANNEL, SUBFAMILY K"/>
    <property type="match status" value="1"/>
</dbReference>
<evidence type="ECO:0000313" key="13">
    <source>
        <dbReference type="WBParaSite" id="maker-uti_cns_0014569-snap-gene-0.4-mRNA-1"/>
    </source>
</evidence>
<reference evidence="13" key="1">
    <citation type="submission" date="2016-11" db="UniProtKB">
        <authorList>
            <consortium name="WormBaseParasite"/>
        </authorList>
    </citation>
    <scope>IDENTIFICATION</scope>
</reference>
<feature type="transmembrane region" description="Helical" evidence="10">
    <location>
        <begin position="283"/>
        <end position="304"/>
    </location>
</feature>